<dbReference type="EMBL" id="JAFIQS020000013">
    <property type="protein sequence ID" value="KAH9474872.1"/>
    <property type="molecule type" value="Genomic_DNA"/>
</dbReference>
<comment type="caution">
    <text evidence="1">The sequence shown here is derived from an EMBL/GenBank/DDBJ whole genome shotgun (WGS) entry which is preliminary data.</text>
</comment>
<organism evidence="1 2">
    <name type="scientific">Psilocybe cubensis</name>
    <name type="common">Psychedelic mushroom</name>
    <name type="synonym">Stropharia cubensis</name>
    <dbReference type="NCBI Taxonomy" id="181762"/>
    <lineage>
        <taxon>Eukaryota</taxon>
        <taxon>Fungi</taxon>
        <taxon>Dikarya</taxon>
        <taxon>Basidiomycota</taxon>
        <taxon>Agaricomycotina</taxon>
        <taxon>Agaricomycetes</taxon>
        <taxon>Agaricomycetidae</taxon>
        <taxon>Agaricales</taxon>
        <taxon>Agaricineae</taxon>
        <taxon>Strophariaceae</taxon>
        <taxon>Psilocybe</taxon>
    </lineage>
</organism>
<accession>A0ACB8GHI9</accession>
<evidence type="ECO:0000313" key="2">
    <source>
        <dbReference type="Proteomes" id="UP000664032"/>
    </source>
</evidence>
<reference evidence="1" key="1">
    <citation type="submission" date="2021-10" db="EMBL/GenBank/DDBJ databases">
        <title>Psilocybe cubensis genome.</title>
        <authorList>
            <person name="Mckernan K.J."/>
            <person name="Crawford S."/>
            <person name="Trippe A."/>
            <person name="Kane L.T."/>
            <person name="Mclaughlin S."/>
        </authorList>
    </citation>
    <scope>NUCLEOTIDE SEQUENCE</scope>
    <source>
        <strain evidence="1">MGC-MH-2018</strain>
    </source>
</reference>
<proteinExistence type="predicted"/>
<protein>
    <submittedName>
        <fullName evidence="1">Uncharacterized protein</fullName>
    </submittedName>
</protein>
<dbReference type="Proteomes" id="UP000664032">
    <property type="component" value="Unassembled WGS sequence"/>
</dbReference>
<gene>
    <name evidence="1" type="ORF">JR316_0013340</name>
</gene>
<name>A0ACB8GHI9_PSICU</name>
<evidence type="ECO:0000313" key="1">
    <source>
        <dbReference type="EMBL" id="KAH9474872.1"/>
    </source>
</evidence>
<sequence length="170" mass="18506">MLSDLNPESGPLAGRCKSSASTRNIGNSRINYELPGTVVSLRDGWQWTCQSGAVVSGLLAAVAGQFLGLVRSVAADNASFETQSFLLTMCYAAILFNISATIGSFIIMDNLGEMGFRASCKATELDEVSDMGLGTFMTSQDGLLIKFGASPEWKWMLYHWEYNVGTRFYI</sequence>
<keyword evidence="2" id="KW-1185">Reference proteome</keyword>